<dbReference type="STRING" id="51031.W2SKX3"/>
<dbReference type="Gene3D" id="1.10.8.1220">
    <property type="match status" value="1"/>
</dbReference>
<dbReference type="GO" id="GO:0007018">
    <property type="term" value="P:microtubule-based movement"/>
    <property type="evidence" value="ECO:0007669"/>
    <property type="project" value="InterPro"/>
</dbReference>
<dbReference type="AlphaFoldDB" id="W2SKX3"/>
<keyword evidence="2" id="KW-1185">Reference proteome</keyword>
<dbReference type="KEGG" id="nai:NECAME_14879"/>
<organism evidence="1 2">
    <name type="scientific">Necator americanus</name>
    <name type="common">Human hookworm</name>
    <dbReference type="NCBI Taxonomy" id="51031"/>
    <lineage>
        <taxon>Eukaryota</taxon>
        <taxon>Metazoa</taxon>
        <taxon>Ecdysozoa</taxon>
        <taxon>Nematoda</taxon>
        <taxon>Chromadorea</taxon>
        <taxon>Rhabditida</taxon>
        <taxon>Rhabditina</taxon>
        <taxon>Rhabditomorpha</taxon>
        <taxon>Strongyloidea</taxon>
        <taxon>Ancylostomatidae</taxon>
        <taxon>Bunostominae</taxon>
        <taxon>Necator</taxon>
    </lineage>
</organism>
<dbReference type="GO" id="GO:0045505">
    <property type="term" value="F:dynein intermediate chain binding"/>
    <property type="evidence" value="ECO:0007669"/>
    <property type="project" value="InterPro"/>
</dbReference>
<protein>
    <submittedName>
        <fullName evidence="1">Uncharacterized protein</fullName>
    </submittedName>
</protein>
<dbReference type="GO" id="GO:0051959">
    <property type="term" value="F:dynein light intermediate chain binding"/>
    <property type="evidence" value="ECO:0007669"/>
    <property type="project" value="InterPro"/>
</dbReference>
<sequence>MYNFNVNTIISIFKRVISSCEDNSSTRIATQMRSLQLAVFYHISRALFKADRLMFALLFIHGTLPKMFMPKEWELFTGVILDERQASATGISWIDQSRQSAVAKLQAHLPTLYNNLQLSDQGTWSEFSRAVDCENSIPSAIETRITPFQKVLLIQSVRPDRLYAAMQNFVLKTLCRFWFLLNKIPYSNFRAL</sequence>
<reference evidence="2" key="1">
    <citation type="journal article" date="2014" name="Nat. Genet.">
        <title>Genome of the human hookworm Necator americanus.</title>
        <authorList>
            <person name="Tang Y.T."/>
            <person name="Gao X."/>
            <person name="Rosa B.A."/>
            <person name="Abubucker S."/>
            <person name="Hallsworth-Pepin K."/>
            <person name="Martin J."/>
            <person name="Tyagi R."/>
            <person name="Heizer E."/>
            <person name="Zhang X."/>
            <person name="Bhonagiri-Palsikar V."/>
            <person name="Minx P."/>
            <person name="Warren W.C."/>
            <person name="Wang Q."/>
            <person name="Zhan B."/>
            <person name="Hotez P.J."/>
            <person name="Sternberg P.W."/>
            <person name="Dougall A."/>
            <person name="Gaze S.T."/>
            <person name="Mulvenna J."/>
            <person name="Sotillo J."/>
            <person name="Ranganathan S."/>
            <person name="Rabelo E.M."/>
            <person name="Wilson R.K."/>
            <person name="Felgner P.L."/>
            <person name="Bethony J."/>
            <person name="Hawdon J.M."/>
            <person name="Gasser R.B."/>
            <person name="Loukas A."/>
            <person name="Mitreva M."/>
        </authorList>
    </citation>
    <scope>NUCLEOTIDE SEQUENCE [LARGE SCALE GENOMIC DNA]</scope>
</reference>
<dbReference type="EMBL" id="KI668981">
    <property type="protein sequence ID" value="ETN70304.1"/>
    <property type="molecule type" value="Genomic_DNA"/>
</dbReference>
<proteinExistence type="predicted"/>
<dbReference type="GO" id="GO:0030286">
    <property type="term" value="C:dynein complex"/>
    <property type="evidence" value="ECO:0007669"/>
    <property type="project" value="InterPro"/>
</dbReference>
<dbReference type="InterPro" id="IPR026983">
    <property type="entry name" value="DHC"/>
</dbReference>
<dbReference type="OrthoDB" id="5593012at2759"/>
<evidence type="ECO:0000313" key="2">
    <source>
        <dbReference type="Proteomes" id="UP000053676"/>
    </source>
</evidence>
<accession>W2SKX3</accession>
<dbReference type="Proteomes" id="UP000053676">
    <property type="component" value="Unassembled WGS sequence"/>
</dbReference>
<gene>
    <name evidence="1" type="ORF">NECAME_14879</name>
</gene>
<dbReference type="PANTHER" id="PTHR45703">
    <property type="entry name" value="DYNEIN HEAVY CHAIN"/>
    <property type="match status" value="1"/>
</dbReference>
<name>W2SKX3_NECAM</name>
<evidence type="ECO:0000313" key="1">
    <source>
        <dbReference type="EMBL" id="ETN70304.1"/>
    </source>
</evidence>
<dbReference type="PANTHER" id="PTHR45703:SF22">
    <property type="entry name" value="DYNEIN CYTOPLASMIC 2 HEAVY CHAIN 1"/>
    <property type="match status" value="1"/>
</dbReference>